<proteinExistence type="predicted"/>
<organism evidence="3 4">
    <name type="scientific">Adineta ricciae</name>
    <name type="common">Rotifer</name>
    <dbReference type="NCBI Taxonomy" id="249248"/>
    <lineage>
        <taxon>Eukaryota</taxon>
        <taxon>Metazoa</taxon>
        <taxon>Spiralia</taxon>
        <taxon>Gnathifera</taxon>
        <taxon>Rotifera</taxon>
        <taxon>Eurotatoria</taxon>
        <taxon>Bdelloidea</taxon>
        <taxon>Adinetida</taxon>
        <taxon>Adinetidae</taxon>
        <taxon>Adineta</taxon>
    </lineage>
</organism>
<feature type="transmembrane region" description="Helical" evidence="1">
    <location>
        <begin position="235"/>
        <end position="255"/>
    </location>
</feature>
<protein>
    <submittedName>
        <fullName evidence="3">Uncharacterized protein</fullName>
    </submittedName>
</protein>
<keyword evidence="1" id="KW-1133">Transmembrane helix</keyword>
<dbReference type="OrthoDB" id="10078624at2759"/>
<evidence type="ECO:0000313" key="2">
    <source>
        <dbReference type="EMBL" id="CAF1478452.1"/>
    </source>
</evidence>
<feature type="transmembrane region" description="Helical" evidence="1">
    <location>
        <begin position="61"/>
        <end position="80"/>
    </location>
</feature>
<dbReference type="Gene3D" id="1.20.1070.10">
    <property type="entry name" value="Rhodopsin 7-helix transmembrane proteins"/>
    <property type="match status" value="1"/>
</dbReference>
<keyword evidence="1" id="KW-0812">Transmembrane</keyword>
<dbReference type="AlphaFoldDB" id="A0A816E628"/>
<dbReference type="SUPFAM" id="SSF81321">
    <property type="entry name" value="Family A G protein-coupled receptor-like"/>
    <property type="match status" value="1"/>
</dbReference>
<comment type="caution">
    <text evidence="3">The sequence shown here is derived from an EMBL/GenBank/DDBJ whole genome shotgun (WGS) entry which is preliminary data.</text>
</comment>
<evidence type="ECO:0000313" key="3">
    <source>
        <dbReference type="EMBL" id="CAF1643490.1"/>
    </source>
</evidence>
<evidence type="ECO:0000256" key="1">
    <source>
        <dbReference type="SAM" id="Phobius"/>
    </source>
</evidence>
<feature type="transmembrane region" description="Helical" evidence="1">
    <location>
        <begin position="195"/>
        <end position="214"/>
    </location>
</feature>
<reference evidence="3" key="1">
    <citation type="submission" date="2021-02" db="EMBL/GenBank/DDBJ databases">
        <authorList>
            <person name="Nowell W R."/>
        </authorList>
    </citation>
    <scope>NUCLEOTIDE SEQUENCE</scope>
</reference>
<dbReference type="EMBL" id="CAJNOJ010000535">
    <property type="protein sequence ID" value="CAF1478452.1"/>
    <property type="molecule type" value="Genomic_DNA"/>
</dbReference>
<sequence>MENADNSSSDQSSSLDNFIEQLYLIQFCIFIILVIPSIICSFFALYYLLSDRILRQLLNNHIIIILLILTLLIQCTDIPLQMHYFRTFKSFSSSLTLRFFWLYIDWTLFVLHSMLYTWTTIERHILIFHSHLFGTKMERICLHYFPPFIITIYCCLFYIVVFFVVQCNNGYGDPSQTIIYPCAFENEKLALYDNIVHSIFPTLSIVIFSFALLFRILWQKYHIHGHINWRQNRKMTIQVLSISFIYLILTFPYFFVDFLQFCGIPSYIGASFTKVAVNGIYYMMFLFPIVSIGALPELRGKMKKILQLPCQQRIIAPINTVAIRI</sequence>
<keyword evidence="4" id="KW-1185">Reference proteome</keyword>
<feature type="transmembrane region" description="Helical" evidence="1">
    <location>
        <begin position="100"/>
        <end position="121"/>
    </location>
</feature>
<dbReference type="Proteomes" id="UP000663828">
    <property type="component" value="Unassembled WGS sequence"/>
</dbReference>
<accession>A0A816E628</accession>
<feature type="transmembrane region" description="Helical" evidence="1">
    <location>
        <begin position="142"/>
        <end position="165"/>
    </location>
</feature>
<feature type="transmembrane region" description="Helical" evidence="1">
    <location>
        <begin position="23"/>
        <end position="49"/>
    </location>
</feature>
<name>A0A816E628_ADIRI</name>
<gene>
    <name evidence="2" type="ORF">EDS130_LOCUS41276</name>
    <name evidence="3" type="ORF">XAT740_LOCUS53723</name>
</gene>
<dbReference type="Proteomes" id="UP000663852">
    <property type="component" value="Unassembled WGS sequence"/>
</dbReference>
<evidence type="ECO:0000313" key="4">
    <source>
        <dbReference type="Proteomes" id="UP000663828"/>
    </source>
</evidence>
<dbReference type="EMBL" id="CAJNOR010009324">
    <property type="protein sequence ID" value="CAF1643490.1"/>
    <property type="molecule type" value="Genomic_DNA"/>
</dbReference>
<keyword evidence="1" id="KW-0472">Membrane</keyword>
<feature type="transmembrane region" description="Helical" evidence="1">
    <location>
        <begin position="275"/>
        <end position="295"/>
    </location>
</feature>